<evidence type="ECO:0000313" key="1">
    <source>
        <dbReference type="EMBL" id="MBB4964193.1"/>
    </source>
</evidence>
<evidence type="ECO:0000313" key="2">
    <source>
        <dbReference type="Proteomes" id="UP000542674"/>
    </source>
</evidence>
<gene>
    <name evidence="1" type="ORF">F4559_001552</name>
</gene>
<dbReference type="Proteomes" id="UP000542674">
    <property type="component" value="Unassembled WGS sequence"/>
</dbReference>
<protein>
    <submittedName>
        <fullName evidence="1">Uncharacterized protein</fullName>
    </submittedName>
</protein>
<name>A0A7W7T077_9PSEU</name>
<organism evidence="1 2">
    <name type="scientific">Saccharothrix violaceirubra</name>
    <dbReference type="NCBI Taxonomy" id="413306"/>
    <lineage>
        <taxon>Bacteria</taxon>
        <taxon>Bacillati</taxon>
        <taxon>Actinomycetota</taxon>
        <taxon>Actinomycetes</taxon>
        <taxon>Pseudonocardiales</taxon>
        <taxon>Pseudonocardiaceae</taxon>
        <taxon>Saccharothrix</taxon>
    </lineage>
</organism>
<reference evidence="1 2" key="1">
    <citation type="submission" date="2020-08" db="EMBL/GenBank/DDBJ databases">
        <title>Sequencing the genomes of 1000 actinobacteria strains.</title>
        <authorList>
            <person name="Klenk H.-P."/>
        </authorList>
    </citation>
    <scope>NUCLEOTIDE SEQUENCE [LARGE SCALE GENOMIC DNA]</scope>
    <source>
        <strain evidence="1 2">DSM 45084</strain>
    </source>
</reference>
<dbReference type="EMBL" id="JACHJS010000001">
    <property type="protein sequence ID" value="MBB4964193.1"/>
    <property type="molecule type" value="Genomic_DNA"/>
</dbReference>
<dbReference type="AlphaFoldDB" id="A0A7W7T077"/>
<accession>A0A7W7T077</accession>
<proteinExistence type="predicted"/>
<comment type="caution">
    <text evidence="1">The sequence shown here is derived from an EMBL/GenBank/DDBJ whole genome shotgun (WGS) entry which is preliminary data.</text>
</comment>
<dbReference type="RefSeq" id="WP_184667063.1">
    <property type="nucleotide sequence ID" value="NZ_BAABAI010000023.1"/>
</dbReference>
<keyword evidence="2" id="KW-1185">Reference proteome</keyword>
<sequence length="72" mass="7519">MFPLYEIDTSSTPSRAAAQCSTAATVSLKKRSPTSTNAKTVPATRDRAITVTAPAAHANAAEVPKSRRCKSA</sequence>